<dbReference type="PIRSF" id="PIRSF000303">
    <property type="entry name" value="Glutathion_perox"/>
    <property type="match status" value="1"/>
</dbReference>
<dbReference type="PROSITE" id="PS00763">
    <property type="entry name" value="GLUTATHIONE_PEROXID_2"/>
    <property type="match status" value="1"/>
</dbReference>
<evidence type="ECO:0000259" key="5">
    <source>
        <dbReference type="PROSITE" id="PS51352"/>
    </source>
</evidence>
<gene>
    <name evidence="6" type="ORF">GNP94_16365</name>
</gene>
<dbReference type="PANTHER" id="PTHR11592:SF78">
    <property type="entry name" value="GLUTATHIONE PEROXIDASE"/>
    <property type="match status" value="1"/>
</dbReference>
<dbReference type="EMBL" id="WOAA01000015">
    <property type="protein sequence ID" value="MUG67564.1"/>
    <property type="molecule type" value="Genomic_DNA"/>
</dbReference>
<accession>A0ABW9T5U3</accession>
<dbReference type="InterPro" id="IPR029759">
    <property type="entry name" value="GPX_AS"/>
</dbReference>
<dbReference type="PROSITE" id="PS51355">
    <property type="entry name" value="GLUTATHIONE_PEROXID_3"/>
    <property type="match status" value="1"/>
</dbReference>
<dbReference type="PROSITE" id="PS51352">
    <property type="entry name" value="THIOREDOXIN_2"/>
    <property type="match status" value="1"/>
</dbReference>
<name>A0ABW9T5U3_9BACL</name>
<dbReference type="PROSITE" id="PS00460">
    <property type="entry name" value="GLUTATHIONE_PEROXID_1"/>
    <property type="match status" value="1"/>
</dbReference>
<evidence type="ECO:0000313" key="6">
    <source>
        <dbReference type="EMBL" id="MUG67564.1"/>
    </source>
</evidence>
<keyword evidence="2 4" id="KW-0575">Peroxidase</keyword>
<evidence type="ECO:0000256" key="4">
    <source>
        <dbReference type="RuleBase" id="RU000499"/>
    </source>
</evidence>
<protein>
    <recommendedName>
        <fullName evidence="4">Glutathione peroxidase</fullName>
    </recommendedName>
</protein>
<reference evidence="6 7" key="1">
    <citation type="submission" date="2019-11" db="EMBL/GenBank/DDBJ databases">
        <title>Draft genome sequences of five Paenibacillus species of dairy origin.</title>
        <authorList>
            <person name="Olajide A.M."/>
            <person name="Chen S."/>
            <person name="Lapointe G."/>
        </authorList>
    </citation>
    <scope>NUCLEOTIDE SEQUENCE [LARGE SCALE GENOMIC DNA]</scope>
    <source>
        <strain evidence="6 7">3CS1</strain>
    </source>
</reference>
<evidence type="ECO:0000256" key="3">
    <source>
        <dbReference type="ARBA" id="ARBA00023002"/>
    </source>
</evidence>
<feature type="domain" description="Thioredoxin" evidence="5">
    <location>
        <begin position="1"/>
        <end position="159"/>
    </location>
</feature>
<dbReference type="PANTHER" id="PTHR11592">
    <property type="entry name" value="GLUTATHIONE PEROXIDASE"/>
    <property type="match status" value="1"/>
</dbReference>
<dbReference type="InterPro" id="IPR013766">
    <property type="entry name" value="Thioredoxin_domain"/>
</dbReference>
<dbReference type="SUPFAM" id="SSF52833">
    <property type="entry name" value="Thioredoxin-like"/>
    <property type="match status" value="1"/>
</dbReference>
<keyword evidence="3 4" id="KW-0560">Oxidoreductase</keyword>
<dbReference type="CDD" id="cd00340">
    <property type="entry name" value="GSH_Peroxidase"/>
    <property type="match status" value="1"/>
</dbReference>
<dbReference type="Proteomes" id="UP000435177">
    <property type="component" value="Unassembled WGS sequence"/>
</dbReference>
<comment type="caution">
    <text evidence="6">The sequence shown here is derived from an EMBL/GenBank/DDBJ whole genome shotgun (WGS) entry which is preliminary data.</text>
</comment>
<comment type="similarity">
    <text evidence="1 4">Belongs to the glutathione peroxidase family.</text>
</comment>
<evidence type="ECO:0000256" key="2">
    <source>
        <dbReference type="ARBA" id="ARBA00022559"/>
    </source>
</evidence>
<sequence>MSVYDYTAEDTKGNAISLADYKGKVLVIANTASECGLTPQYGDLQKLYEEYGDRGLVVLGFPCNQFGGQEPGTSEQAASFCQLNYGVTFPIFAKIDVNGSHAHPLFQYLKAEQPGPQESGEIAWNFTKFLVDREGRVAARFEPRDTPESMRSTVESLLG</sequence>
<dbReference type="RefSeq" id="WP_155618500.1">
    <property type="nucleotide sequence ID" value="NZ_WOAA01000015.1"/>
</dbReference>
<evidence type="ECO:0000313" key="7">
    <source>
        <dbReference type="Proteomes" id="UP000435177"/>
    </source>
</evidence>
<dbReference type="PRINTS" id="PR01011">
    <property type="entry name" value="GLUTPROXDASE"/>
</dbReference>
<dbReference type="InterPro" id="IPR029760">
    <property type="entry name" value="GPX_CS"/>
</dbReference>
<evidence type="ECO:0000256" key="1">
    <source>
        <dbReference type="ARBA" id="ARBA00006926"/>
    </source>
</evidence>
<dbReference type="InterPro" id="IPR036249">
    <property type="entry name" value="Thioredoxin-like_sf"/>
</dbReference>
<proteinExistence type="inferred from homology"/>
<dbReference type="Pfam" id="PF00255">
    <property type="entry name" value="GSHPx"/>
    <property type="match status" value="1"/>
</dbReference>
<keyword evidence="7" id="KW-1185">Reference proteome</keyword>
<organism evidence="6 7">
    <name type="scientific">Paenibacillus campinasensis</name>
    <dbReference type="NCBI Taxonomy" id="66347"/>
    <lineage>
        <taxon>Bacteria</taxon>
        <taxon>Bacillati</taxon>
        <taxon>Bacillota</taxon>
        <taxon>Bacilli</taxon>
        <taxon>Bacillales</taxon>
        <taxon>Paenibacillaceae</taxon>
        <taxon>Paenibacillus</taxon>
    </lineage>
</organism>
<dbReference type="InterPro" id="IPR000889">
    <property type="entry name" value="Glutathione_peroxidase"/>
</dbReference>
<dbReference type="Gene3D" id="3.40.30.10">
    <property type="entry name" value="Glutaredoxin"/>
    <property type="match status" value="1"/>
</dbReference>